<dbReference type="InterPro" id="IPR006102">
    <property type="entry name" value="Ig-like_GH2"/>
</dbReference>
<evidence type="ECO:0000313" key="14">
    <source>
        <dbReference type="Proteomes" id="UP000677918"/>
    </source>
</evidence>
<keyword evidence="9" id="KW-0326">Glycosidase</keyword>
<reference evidence="13" key="1">
    <citation type="submission" date="2021-04" db="EMBL/GenBank/DDBJ databases">
        <title>Draft genome sequence of Xylanibacillus composti strain K13.</title>
        <authorList>
            <person name="Uke A."/>
            <person name="Chhe C."/>
            <person name="Baramee S."/>
            <person name="Kosugi A."/>
        </authorList>
    </citation>
    <scope>NUCLEOTIDE SEQUENCE</scope>
    <source>
        <strain evidence="13">K13</strain>
    </source>
</reference>
<dbReference type="RefSeq" id="WP_213412099.1">
    <property type="nucleotide sequence ID" value="NZ_BOVK01000026.1"/>
</dbReference>
<dbReference type="GO" id="GO:0006516">
    <property type="term" value="P:glycoprotein catabolic process"/>
    <property type="evidence" value="ECO:0007669"/>
    <property type="project" value="TreeGrafter"/>
</dbReference>
<comment type="subcellular location">
    <subcellularLocation>
        <location evidence="2">Lysosome</location>
    </subcellularLocation>
</comment>
<keyword evidence="14" id="KW-1185">Reference proteome</keyword>
<accession>A0A8J4H487</accession>
<evidence type="ECO:0000256" key="3">
    <source>
        <dbReference type="ARBA" id="ARBA00007401"/>
    </source>
</evidence>
<dbReference type="FunFam" id="2.60.120.260:FF:000060">
    <property type="entry name" value="Probable beta-mannosidase"/>
    <property type="match status" value="1"/>
</dbReference>
<keyword evidence="5" id="KW-0732">Signal</keyword>
<dbReference type="InterPro" id="IPR054593">
    <property type="entry name" value="Beta-mannosidase-like_N2"/>
</dbReference>
<evidence type="ECO:0000256" key="6">
    <source>
        <dbReference type="ARBA" id="ARBA00022801"/>
    </source>
</evidence>
<dbReference type="InterPro" id="IPR036156">
    <property type="entry name" value="Beta-gal/glucu_dom_sf"/>
</dbReference>
<evidence type="ECO:0000256" key="5">
    <source>
        <dbReference type="ARBA" id="ARBA00022729"/>
    </source>
</evidence>
<evidence type="ECO:0000259" key="11">
    <source>
        <dbReference type="Pfam" id="PF17753"/>
    </source>
</evidence>
<dbReference type="SUPFAM" id="SSF51445">
    <property type="entry name" value="(Trans)glycosidases"/>
    <property type="match status" value="1"/>
</dbReference>
<dbReference type="InterPro" id="IPR013783">
    <property type="entry name" value="Ig-like_fold"/>
</dbReference>
<dbReference type="Pfam" id="PF00703">
    <property type="entry name" value="Glyco_hydro_2"/>
    <property type="match status" value="1"/>
</dbReference>
<dbReference type="InterPro" id="IPR017853">
    <property type="entry name" value="GH"/>
</dbReference>
<dbReference type="Gene3D" id="2.60.120.260">
    <property type="entry name" value="Galactose-binding domain-like"/>
    <property type="match status" value="1"/>
</dbReference>
<dbReference type="PANTHER" id="PTHR43730">
    <property type="entry name" value="BETA-MANNOSIDASE"/>
    <property type="match status" value="1"/>
</dbReference>
<keyword evidence="6" id="KW-0378">Hydrolase</keyword>
<evidence type="ECO:0000256" key="2">
    <source>
        <dbReference type="ARBA" id="ARBA00004371"/>
    </source>
</evidence>
<evidence type="ECO:0000256" key="4">
    <source>
        <dbReference type="ARBA" id="ARBA00012754"/>
    </source>
</evidence>
<feature type="domain" description="Beta-mannosidase Ig-fold" evidence="11">
    <location>
        <begin position="733"/>
        <end position="794"/>
    </location>
</feature>
<dbReference type="FunFam" id="3.20.20.80:FF:000050">
    <property type="entry name" value="Beta-mannosidase B"/>
    <property type="match status" value="1"/>
</dbReference>
<keyword evidence="7" id="KW-0325">Glycoprotein</keyword>
<dbReference type="Pfam" id="PF22666">
    <property type="entry name" value="Glyco_hydro_2_N2"/>
    <property type="match status" value="1"/>
</dbReference>
<dbReference type="InterPro" id="IPR041625">
    <property type="entry name" value="Beta-mannosidase_Ig"/>
</dbReference>
<dbReference type="Pfam" id="PF17753">
    <property type="entry name" value="Ig_mannosidase"/>
    <property type="match status" value="1"/>
</dbReference>
<evidence type="ECO:0000259" key="12">
    <source>
        <dbReference type="Pfam" id="PF22666"/>
    </source>
</evidence>
<gene>
    <name evidence="13" type="ORF">XYCOK13_21200</name>
</gene>
<comment type="catalytic activity">
    <reaction evidence="1">
        <text>Hydrolysis of terminal, non-reducing beta-D-mannose residues in beta-D-mannosides.</text>
        <dbReference type="EC" id="3.2.1.25"/>
    </reaction>
</comment>
<dbReference type="Proteomes" id="UP000677918">
    <property type="component" value="Unassembled WGS sequence"/>
</dbReference>
<dbReference type="PANTHER" id="PTHR43730:SF1">
    <property type="entry name" value="BETA-MANNOSIDASE"/>
    <property type="match status" value="1"/>
</dbReference>
<dbReference type="SUPFAM" id="SSF49785">
    <property type="entry name" value="Galactose-binding domain-like"/>
    <property type="match status" value="1"/>
</dbReference>
<dbReference type="EMBL" id="BOVK01000026">
    <property type="protein sequence ID" value="GIQ69296.1"/>
    <property type="molecule type" value="Genomic_DNA"/>
</dbReference>
<dbReference type="GO" id="GO:0005764">
    <property type="term" value="C:lysosome"/>
    <property type="evidence" value="ECO:0007669"/>
    <property type="project" value="UniProtKB-SubCell"/>
</dbReference>
<sequence>MRQIQLDGKWKGVNERTKEVYALQVPGFVQRDLTEQGVLPDAYDTLFEPKIEWVEHDDWTYSRTFNLQEEWLQAGKLELVFEGIDTYADIFLNGQLIGRTENMFMPYRFDIKQAAARDNELLVRISSPTRVLQEKERAYGEQLHLWNGIPARLFGRKAQYGYGWDWGARLVTVGIHKSVRIEAYEAVRTEQLRYAIASLSAEQAVVMAKLPASVVQEKELEADVVFRLFDGQRVCAEHTERRRLAPGEQLVEAALTVEKPKLWYPAGHGEQPLYRLEAELRAADSERKEACTVGLREIRLTMPYDEQGRKFVIEVNGIPVLCKGVNWIPLKLYPNLDTAEEYRKEIAGIAAANMNMIRIWGGGTYENHAFYEECDRLGMLVWQDFMFACGDYPDDDAFCELVRREARHVVNEYGYHPSIVLWCGNNENQYFIERSRKHRRQGHGEKLYFDVLAKVCEGDTLRPYWPTSPYALQFDRVGQEGDYGDEHFWAVWGRGEPYENYRNSRGRFVSEFGMQSYPSMRVLDQVDAQASLRDPQFDAMQKAPYGLQKLVFYTVGDYWLPTDKASFVYANQLMQANALRYGVEHWLSRMPDTSGALIWQWSDLWPSISWAIEDYAKVLKPSYFYMKRSFQSPNAYAKLDMETKRADLYLIHDSGDFAGTVQAELYDIRQGAVAHTEAWEARGTGHRATHLGEMKLNEWDPSRFVLLLSLHASEGTELIRHTYLLDKPHKLQLQRATLQVRTERQADGTSLVTMSSDVFAKDVGLLNVPGLLSDNYFDLCANETRKLVVYEELPEKLQASCLNQVETTDYL</sequence>
<dbReference type="AlphaFoldDB" id="A0A8J4H487"/>
<dbReference type="InterPro" id="IPR050887">
    <property type="entry name" value="Beta-mannosidase_GH2"/>
</dbReference>
<evidence type="ECO:0000256" key="1">
    <source>
        <dbReference type="ARBA" id="ARBA00000829"/>
    </source>
</evidence>
<comment type="caution">
    <text evidence="13">The sequence shown here is derived from an EMBL/GenBank/DDBJ whole genome shotgun (WGS) entry which is preliminary data.</text>
</comment>
<evidence type="ECO:0000256" key="7">
    <source>
        <dbReference type="ARBA" id="ARBA00023180"/>
    </source>
</evidence>
<evidence type="ECO:0000256" key="9">
    <source>
        <dbReference type="ARBA" id="ARBA00023295"/>
    </source>
</evidence>
<evidence type="ECO:0000313" key="13">
    <source>
        <dbReference type="EMBL" id="GIQ69296.1"/>
    </source>
</evidence>
<evidence type="ECO:0000259" key="10">
    <source>
        <dbReference type="Pfam" id="PF00703"/>
    </source>
</evidence>
<dbReference type="Gene3D" id="3.20.20.80">
    <property type="entry name" value="Glycosidases"/>
    <property type="match status" value="1"/>
</dbReference>
<keyword evidence="8" id="KW-0458">Lysosome</keyword>
<feature type="domain" description="Beta-mannosidase-like galactose-binding" evidence="12">
    <location>
        <begin position="13"/>
        <end position="177"/>
    </location>
</feature>
<dbReference type="GO" id="GO:0004567">
    <property type="term" value="F:beta-mannosidase activity"/>
    <property type="evidence" value="ECO:0007669"/>
    <property type="project" value="UniProtKB-EC"/>
</dbReference>
<dbReference type="SUPFAM" id="SSF49303">
    <property type="entry name" value="beta-Galactosidase/glucuronidase domain"/>
    <property type="match status" value="2"/>
</dbReference>
<organism evidence="13 14">
    <name type="scientific">Xylanibacillus composti</name>
    <dbReference type="NCBI Taxonomy" id="1572762"/>
    <lineage>
        <taxon>Bacteria</taxon>
        <taxon>Bacillati</taxon>
        <taxon>Bacillota</taxon>
        <taxon>Bacilli</taxon>
        <taxon>Bacillales</taxon>
        <taxon>Paenibacillaceae</taxon>
        <taxon>Xylanibacillus</taxon>
    </lineage>
</organism>
<comment type="similarity">
    <text evidence="3">Belongs to the glycosyl hydrolase 2 family.</text>
</comment>
<dbReference type="GO" id="GO:0005975">
    <property type="term" value="P:carbohydrate metabolic process"/>
    <property type="evidence" value="ECO:0007669"/>
    <property type="project" value="InterPro"/>
</dbReference>
<proteinExistence type="inferred from homology"/>
<feature type="domain" description="Glycoside hydrolase family 2 immunoglobulin-like beta-sandwich" evidence="10">
    <location>
        <begin position="198"/>
        <end position="296"/>
    </location>
</feature>
<dbReference type="Gene3D" id="2.60.40.10">
    <property type="entry name" value="Immunoglobulins"/>
    <property type="match status" value="2"/>
</dbReference>
<evidence type="ECO:0000256" key="8">
    <source>
        <dbReference type="ARBA" id="ARBA00023228"/>
    </source>
</evidence>
<protein>
    <recommendedName>
        <fullName evidence="4">beta-mannosidase</fullName>
        <ecNumber evidence="4">3.2.1.25</ecNumber>
    </recommendedName>
</protein>
<dbReference type="InterPro" id="IPR008979">
    <property type="entry name" value="Galactose-bd-like_sf"/>
</dbReference>
<name>A0A8J4H487_9BACL</name>
<dbReference type="EC" id="3.2.1.25" evidence="4"/>